<evidence type="ECO:0000256" key="13">
    <source>
        <dbReference type="ARBA" id="ARBA00023102"/>
    </source>
</evidence>
<comment type="caution">
    <text evidence="17">The sequence shown here is derived from an EMBL/GenBank/DDBJ whole genome shotgun (WGS) entry which is preliminary data.</text>
</comment>
<keyword evidence="13 15" id="KW-0368">Histidine biosynthesis</keyword>
<comment type="similarity">
    <text evidence="6 15">In the C-terminal section; belongs to the PRA-PH family.</text>
</comment>
<dbReference type="GO" id="GO:0000105">
    <property type="term" value="P:L-histidine biosynthetic process"/>
    <property type="evidence" value="ECO:0007669"/>
    <property type="project" value="UniProtKB-UniRule"/>
</dbReference>
<evidence type="ECO:0000256" key="2">
    <source>
        <dbReference type="ARBA" id="ARBA00001460"/>
    </source>
</evidence>
<feature type="domain" description="Phosphoribosyl-AMP cyclohydrolase" evidence="16">
    <location>
        <begin position="80"/>
        <end position="152"/>
    </location>
</feature>
<keyword evidence="10 15" id="KW-0547">Nucleotide-binding</keyword>
<evidence type="ECO:0000256" key="1">
    <source>
        <dbReference type="ARBA" id="ARBA00000024"/>
    </source>
</evidence>
<keyword evidence="14 15" id="KW-0511">Multifunctional enzyme</keyword>
<feature type="region of interest" description="Phosphoribosyl-AMP cyclohydrolase" evidence="15">
    <location>
        <begin position="1"/>
        <end position="167"/>
    </location>
</feature>
<keyword evidence="19" id="KW-1185">Reference proteome</keyword>
<dbReference type="EMBL" id="LKHV01000007">
    <property type="protein sequence ID" value="KRG18351.1"/>
    <property type="molecule type" value="Genomic_DNA"/>
</dbReference>
<dbReference type="PANTHER" id="PTHR42945:SF9">
    <property type="entry name" value="HISTIDINE BIOSYNTHESIS BIFUNCTIONAL PROTEIN HISIE"/>
    <property type="match status" value="1"/>
</dbReference>
<evidence type="ECO:0000259" key="16">
    <source>
        <dbReference type="Pfam" id="PF01502"/>
    </source>
</evidence>
<comment type="catalytic activity">
    <reaction evidence="2 15">
        <text>1-(5-phospho-beta-D-ribosyl)-ATP + H2O = 1-(5-phospho-beta-D-ribosyl)-5'-AMP + diphosphate + H(+)</text>
        <dbReference type="Rhea" id="RHEA:22828"/>
        <dbReference type="ChEBI" id="CHEBI:15377"/>
        <dbReference type="ChEBI" id="CHEBI:15378"/>
        <dbReference type="ChEBI" id="CHEBI:33019"/>
        <dbReference type="ChEBI" id="CHEBI:59457"/>
        <dbReference type="ChEBI" id="CHEBI:73183"/>
        <dbReference type="EC" id="3.6.1.31"/>
    </reaction>
</comment>
<reference evidence="18" key="2">
    <citation type="journal article" date="2016" name="Genome Announc.">
        <title>Draft Genome Sequences of Two Novel Amoeba-Resistant Intranuclear Bacteria, 'Candidatus Berkiella cookevillensis' and 'Candidatus Berkiella aquae'.</title>
        <authorList>
            <person name="Mehari Y.T."/>
            <person name="Arivett B.A."/>
            <person name="Farone A.L."/>
            <person name="Gunderson J.H."/>
            <person name="Farone M.B."/>
        </authorList>
    </citation>
    <scope>NUCLEOTIDE SEQUENCE</scope>
    <source>
        <strain evidence="18">CC99</strain>
    </source>
</reference>
<dbReference type="NCBIfam" id="NF000768">
    <property type="entry name" value="PRK00051.1"/>
    <property type="match status" value="1"/>
</dbReference>
<dbReference type="UniPathway" id="UPA00031">
    <property type="reaction ID" value="UER00007"/>
</dbReference>
<dbReference type="InterPro" id="IPR008179">
    <property type="entry name" value="HisE"/>
</dbReference>
<accession>A0A0Q9YCL6</accession>
<evidence type="ECO:0000256" key="7">
    <source>
        <dbReference type="ARBA" id="ARBA00008299"/>
    </source>
</evidence>
<dbReference type="GO" id="GO:0004636">
    <property type="term" value="F:phosphoribosyl-ATP diphosphatase activity"/>
    <property type="evidence" value="ECO:0007669"/>
    <property type="project" value="UniProtKB-UniRule"/>
</dbReference>
<dbReference type="GO" id="GO:0005737">
    <property type="term" value="C:cytoplasm"/>
    <property type="evidence" value="ECO:0007669"/>
    <property type="project" value="UniProtKB-SubCell"/>
</dbReference>
<evidence type="ECO:0000313" key="17">
    <source>
        <dbReference type="EMBL" id="KRG18351.1"/>
    </source>
</evidence>
<comment type="pathway">
    <text evidence="4 15">Amino-acid biosynthesis; L-histidine biosynthesis; L-histidine from 5-phospho-alpha-D-ribose 1-diphosphate: step 3/9.</text>
</comment>
<dbReference type="Gene3D" id="3.10.20.810">
    <property type="entry name" value="Phosphoribosyl-AMP cyclohydrolase"/>
    <property type="match status" value="1"/>
</dbReference>
<dbReference type="FunFam" id="3.10.20.810:FF:000001">
    <property type="entry name" value="Histidine biosynthesis bifunctional protein HisIE"/>
    <property type="match status" value="1"/>
</dbReference>
<evidence type="ECO:0000256" key="11">
    <source>
        <dbReference type="ARBA" id="ARBA00022801"/>
    </source>
</evidence>
<dbReference type="Pfam" id="PF01502">
    <property type="entry name" value="PRA-CH"/>
    <property type="match status" value="1"/>
</dbReference>
<dbReference type="Proteomes" id="UP000051494">
    <property type="component" value="Unassembled WGS sequence"/>
</dbReference>
<dbReference type="GO" id="GO:0005524">
    <property type="term" value="F:ATP binding"/>
    <property type="evidence" value="ECO:0007669"/>
    <property type="project" value="UniProtKB-KW"/>
</dbReference>
<dbReference type="PATRIC" id="fig|1590042.3.peg.1587"/>
<dbReference type="PANTHER" id="PTHR42945">
    <property type="entry name" value="HISTIDINE BIOSYNTHESIS BIFUNCTIONAL PROTEIN"/>
    <property type="match status" value="1"/>
</dbReference>
<comment type="subcellular location">
    <subcellularLocation>
        <location evidence="3 15">Cytoplasm</location>
    </subcellularLocation>
</comment>
<reference evidence="17" key="1">
    <citation type="submission" date="2015-09" db="EMBL/GenBank/DDBJ databases">
        <title>Draft Genome Sequences of Two Novel Amoeba-resistant Intranuclear Bacteria, Candidatus Berkiella cookevillensis and Candidatus Berkiella aquae.</title>
        <authorList>
            <person name="Mehari Y.T."/>
            <person name="Arivett B.A."/>
            <person name="Farone A.L."/>
            <person name="Gunderson J.H."/>
            <person name="Farone M.B."/>
        </authorList>
    </citation>
    <scope>NUCLEOTIDE SEQUENCE [LARGE SCALE GENOMIC DNA]</scope>
    <source>
        <strain evidence="17">CC99</strain>
    </source>
</reference>
<dbReference type="Gene3D" id="1.10.287.1080">
    <property type="entry name" value="MazG-like"/>
    <property type="match status" value="1"/>
</dbReference>
<evidence type="ECO:0000256" key="3">
    <source>
        <dbReference type="ARBA" id="ARBA00004496"/>
    </source>
</evidence>
<evidence type="ECO:0000256" key="10">
    <source>
        <dbReference type="ARBA" id="ARBA00022741"/>
    </source>
</evidence>
<reference evidence="18" key="3">
    <citation type="submission" date="2021-06" db="EMBL/GenBank/DDBJ databases">
        <title>Genomic Description and Analysis of Intracellular Bacteria, Candidatus Berkiella cookevillensis and Candidatus Berkiella aquae.</title>
        <authorList>
            <person name="Kidane D.T."/>
            <person name="Mehari Y.T."/>
            <person name="Rice F.C."/>
            <person name="Arivett B.A."/>
            <person name="Farone A.L."/>
            <person name="Berk S.G."/>
            <person name="Farone M.B."/>
        </authorList>
    </citation>
    <scope>NUCLEOTIDE SEQUENCE</scope>
    <source>
        <strain evidence="18">CC99</strain>
    </source>
</reference>
<evidence type="ECO:0000256" key="15">
    <source>
        <dbReference type="HAMAP-Rule" id="MF_01019"/>
    </source>
</evidence>
<dbReference type="HAMAP" id="MF_01020">
    <property type="entry name" value="HisE"/>
    <property type="match status" value="1"/>
</dbReference>
<dbReference type="SUPFAM" id="SSF141734">
    <property type="entry name" value="HisI-like"/>
    <property type="match status" value="1"/>
</dbReference>
<evidence type="ECO:0000256" key="9">
    <source>
        <dbReference type="ARBA" id="ARBA00022605"/>
    </source>
</evidence>
<dbReference type="AlphaFoldDB" id="A0A0Q9YCL6"/>
<evidence type="ECO:0000256" key="6">
    <source>
        <dbReference type="ARBA" id="ARBA00007731"/>
    </source>
</evidence>
<dbReference type="InterPro" id="IPR002496">
    <property type="entry name" value="PRib_AMP_CycHydrolase_dom"/>
</dbReference>
<dbReference type="NCBIfam" id="NF002747">
    <property type="entry name" value="PRK02759.1"/>
    <property type="match status" value="1"/>
</dbReference>
<dbReference type="InterPro" id="IPR023019">
    <property type="entry name" value="His_synth_HisIE"/>
</dbReference>
<dbReference type="InterPro" id="IPR021130">
    <property type="entry name" value="PRib-ATP_PPHydrolase-like"/>
</dbReference>
<evidence type="ECO:0000256" key="4">
    <source>
        <dbReference type="ARBA" id="ARBA00005169"/>
    </source>
</evidence>
<keyword evidence="9 15" id="KW-0028">Amino-acid biosynthesis</keyword>
<keyword evidence="12 15" id="KW-0067">ATP-binding</keyword>
<organism evidence="17">
    <name type="scientific">Candidatus Berkiella cookevillensis</name>
    <dbReference type="NCBI Taxonomy" id="437022"/>
    <lineage>
        <taxon>Bacteria</taxon>
        <taxon>Pseudomonadati</taxon>
        <taxon>Pseudomonadota</taxon>
        <taxon>Gammaproteobacteria</taxon>
        <taxon>Candidatus Berkiellales</taxon>
        <taxon>Candidatus Berkiellaceae</taxon>
        <taxon>Candidatus Berkiella</taxon>
    </lineage>
</organism>
<protein>
    <recommendedName>
        <fullName evidence="15">Histidine biosynthesis bifunctional protein HisIE</fullName>
    </recommendedName>
    <domain>
        <recommendedName>
            <fullName evidence="15">Phosphoribosyl-AMP cyclohydrolase</fullName>
            <shortName evidence="15">PRA-CH</shortName>
            <ecNumber evidence="15">3.5.4.19</ecNumber>
        </recommendedName>
    </domain>
    <domain>
        <recommendedName>
            <fullName evidence="15">Phosphoribosyl-ATP pyrophosphatase</fullName>
            <shortName evidence="15">PRA-PH</shortName>
            <ecNumber evidence="15">3.6.1.31</ecNumber>
        </recommendedName>
    </domain>
</protein>
<evidence type="ECO:0000256" key="12">
    <source>
        <dbReference type="ARBA" id="ARBA00022840"/>
    </source>
</evidence>
<evidence type="ECO:0000256" key="8">
    <source>
        <dbReference type="ARBA" id="ARBA00022490"/>
    </source>
</evidence>
<dbReference type="RefSeq" id="WP_200953462.1">
    <property type="nucleotide sequence ID" value="NZ_LKHV02000001.1"/>
</dbReference>
<comment type="catalytic activity">
    <reaction evidence="1 15">
        <text>1-(5-phospho-beta-D-ribosyl)-5'-AMP + H2O = 1-(5-phospho-beta-D-ribosyl)-5-[(5-phospho-beta-D-ribosylamino)methylideneamino]imidazole-4-carboxamide</text>
        <dbReference type="Rhea" id="RHEA:20049"/>
        <dbReference type="ChEBI" id="CHEBI:15377"/>
        <dbReference type="ChEBI" id="CHEBI:58435"/>
        <dbReference type="ChEBI" id="CHEBI:59457"/>
        <dbReference type="EC" id="3.5.4.19"/>
    </reaction>
</comment>
<dbReference type="GO" id="GO:0004635">
    <property type="term" value="F:phosphoribosyl-AMP cyclohydrolase activity"/>
    <property type="evidence" value="ECO:0007669"/>
    <property type="project" value="UniProtKB-UniRule"/>
</dbReference>
<dbReference type="EC" id="3.5.4.19" evidence="15"/>
<keyword evidence="11 15" id="KW-0378">Hydrolase</keyword>
<evidence type="ECO:0000313" key="19">
    <source>
        <dbReference type="Proteomes" id="UP000051494"/>
    </source>
</evidence>
<dbReference type="CDD" id="cd11534">
    <property type="entry name" value="NTP-PPase_HisIE_like"/>
    <property type="match status" value="1"/>
</dbReference>
<dbReference type="EC" id="3.6.1.31" evidence="15"/>
<dbReference type="Pfam" id="PF01503">
    <property type="entry name" value="PRA-PH"/>
    <property type="match status" value="1"/>
</dbReference>
<gene>
    <name evidence="17" type="primary">hisE</name>
    <name evidence="15" type="synonym">hisI</name>
    <name evidence="15" type="synonym">hisIE</name>
    <name evidence="18" type="ORF">CC99x_004270</name>
    <name evidence="17" type="ORF">CC99x_01563</name>
</gene>
<comment type="similarity">
    <text evidence="7 15">In the N-terminal section; belongs to the PRA-CH family.</text>
</comment>
<feature type="region of interest" description="Phosphoribosyl-ATP pyrophosphohydrolase" evidence="15">
    <location>
        <begin position="168"/>
        <end position="263"/>
    </location>
</feature>
<sequence>MNNINISKADDFSVRRQESESSGVHKKCMTGVSEHRQQHRKFICEGYTLNIEQIDALAWEKMNGLLPAIVQDVNSMQILMMGYMNKAALVQTIETAKVTFYSRSKNRLWVKGETSGNDLALCSITTDCDNDTLLVLAKANGPTCHEGTPSCFDNMPVTNVQTADMNIINRLEAIILDRQQNQDEKSYVSTLLSEGLSRVAQKVGEEAVEVMIEAMKEKSTSFSEEVADLVFHLLVLMRLKGVVFADILQILKKRNALKLMRIE</sequence>
<dbReference type="STRING" id="437022.CC99x_01563"/>
<name>A0A0Q9YCL6_9GAMM</name>
<dbReference type="NCBIfam" id="TIGR03188">
    <property type="entry name" value="histidine_hisI"/>
    <property type="match status" value="1"/>
</dbReference>
<evidence type="ECO:0000313" key="18">
    <source>
        <dbReference type="EMBL" id="MCS5708114.1"/>
    </source>
</evidence>
<evidence type="ECO:0000256" key="14">
    <source>
        <dbReference type="ARBA" id="ARBA00023268"/>
    </source>
</evidence>
<evidence type="ECO:0000256" key="5">
    <source>
        <dbReference type="ARBA" id="ARBA00005204"/>
    </source>
</evidence>
<comment type="pathway">
    <text evidence="5 15">Amino-acid biosynthesis; L-histidine biosynthesis; L-histidine from 5-phospho-alpha-D-ribose 1-diphosphate: step 2/9.</text>
</comment>
<keyword evidence="8 15" id="KW-0963">Cytoplasm</keyword>
<dbReference type="SUPFAM" id="SSF101386">
    <property type="entry name" value="all-alpha NTP pyrophosphatases"/>
    <property type="match status" value="1"/>
</dbReference>
<dbReference type="EMBL" id="LKHV02000001">
    <property type="protein sequence ID" value="MCS5708114.1"/>
    <property type="molecule type" value="Genomic_DNA"/>
</dbReference>
<dbReference type="InterPro" id="IPR038019">
    <property type="entry name" value="PRib_AMP_CycHydrolase_sf"/>
</dbReference>
<proteinExistence type="inferred from homology"/>
<dbReference type="HAMAP" id="MF_01019">
    <property type="entry name" value="HisIE"/>
    <property type="match status" value="1"/>
</dbReference>